<dbReference type="Proteomes" id="UP000005551">
    <property type="component" value="Unassembled WGS sequence"/>
</dbReference>
<feature type="transmembrane region" description="Helical" evidence="9">
    <location>
        <begin position="74"/>
        <end position="96"/>
    </location>
</feature>
<reference evidence="11 12" key="1">
    <citation type="submission" date="2012-05" db="EMBL/GenBank/DDBJ databases">
        <title>Genome sequence of Nitritalea halalkaliphila LW7.</title>
        <authorList>
            <person name="Jangir P.K."/>
            <person name="Singh A."/>
            <person name="Shivaji S."/>
            <person name="Sharma R."/>
        </authorList>
    </citation>
    <scope>NUCLEOTIDE SEQUENCE [LARGE SCALE GENOMIC DNA]</scope>
    <source>
        <strain evidence="11 12">LW7</strain>
    </source>
</reference>
<keyword evidence="12" id="KW-1185">Reference proteome</keyword>
<accession>I5C469</accession>
<keyword evidence="9" id="KW-0812">Transmembrane</keyword>
<dbReference type="PANTHER" id="PTHR43520:SF5">
    <property type="entry name" value="CATION-TRANSPORTING P-TYPE ATPASE-RELATED"/>
    <property type="match status" value="1"/>
</dbReference>
<dbReference type="SUPFAM" id="SSF81653">
    <property type="entry name" value="Calcium ATPase, transduction domain A"/>
    <property type="match status" value="1"/>
</dbReference>
<feature type="transmembrane region" description="Helical" evidence="9">
    <location>
        <begin position="44"/>
        <end position="62"/>
    </location>
</feature>
<proteinExistence type="predicted"/>
<protein>
    <submittedName>
        <fullName evidence="11">E1-E2 ATPase-associated domain-containing protein</fullName>
    </submittedName>
</protein>
<dbReference type="InterPro" id="IPR008250">
    <property type="entry name" value="ATPase_P-typ_transduc_dom_A_sf"/>
</dbReference>
<keyword evidence="9" id="KW-0472">Membrane</keyword>
<gene>
    <name evidence="11" type="ORF">A3SI_09148</name>
</gene>
<evidence type="ECO:0000256" key="9">
    <source>
        <dbReference type="SAM" id="Phobius"/>
    </source>
</evidence>
<feature type="domain" description="P-type ATPase A" evidence="10">
    <location>
        <begin position="139"/>
        <end position="226"/>
    </location>
</feature>
<sequence length="228" mass="25618">MDKTLLFKLAVAGFCFGNMMFFSLPEYFSEAALLGDSFKGLFNYLNVLLALPVFFYAATDYYRSAWLSLKNRQVNMDVPIAIGIVTLFSYSLYEIFVLGQEGYMDTLGGLLFFLLLGKLYQAKTYETLSFDRDYTAYFPVAVTRLKQDREEVVPLTKLEVGDVLLIRDQELIPADSLLLDGQAYIDYSFVTGEEVPVAKKKGELLYAGGRQKGQAITLVVQKSPSQAT</sequence>
<evidence type="ECO:0000256" key="5">
    <source>
        <dbReference type="ARBA" id="ARBA00022723"/>
    </source>
</evidence>
<dbReference type="AlphaFoldDB" id="I5C469"/>
<keyword evidence="2" id="KW-0813">Transport</keyword>
<dbReference type="GO" id="GO:0005886">
    <property type="term" value="C:plasma membrane"/>
    <property type="evidence" value="ECO:0007669"/>
    <property type="project" value="UniProtKB-SubCell"/>
</dbReference>
<feature type="transmembrane region" description="Helical" evidence="9">
    <location>
        <begin position="5"/>
        <end position="24"/>
    </location>
</feature>
<dbReference type="STRING" id="1189621.A3SI_09148"/>
<evidence type="ECO:0000256" key="8">
    <source>
        <dbReference type="ARBA" id="ARBA00023065"/>
    </source>
</evidence>
<dbReference type="PANTHER" id="PTHR43520">
    <property type="entry name" value="ATP7, ISOFORM B"/>
    <property type="match status" value="1"/>
</dbReference>
<organism evidence="11 12">
    <name type="scientific">Nitritalea halalkaliphila LW7</name>
    <dbReference type="NCBI Taxonomy" id="1189621"/>
    <lineage>
        <taxon>Bacteria</taxon>
        <taxon>Pseudomonadati</taxon>
        <taxon>Bacteroidota</taxon>
        <taxon>Cytophagia</taxon>
        <taxon>Cytophagales</taxon>
        <taxon>Cyclobacteriaceae</taxon>
        <taxon>Nitritalea</taxon>
    </lineage>
</organism>
<keyword evidence="4" id="KW-0597">Phosphoprotein</keyword>
<comment type="subcellular location">
    <subcellularLocation>
        <location evidence="1">Cell membrane</location>
        <topology evidence="1">Multi-pass membrane protein</topology>
    </subcellularLocation>
</comment>
<keyword evidence="6" id="KW-0460">Magnesium</keyword>
<evidence type="ECO:0000313" key="12">
    <source>
        <dbReference type="Proteomes" id="UP000005551"/>
    </source>
</evidence>
<name>I5C469_9BACT</name>
<evidence type="ECO:0000256" key="6">
    <source>
        <dbReference type="ARBA" id="ARBA00022842"/>
    </source>
</evidence>
<dbReference type="GO" id="GO:0043682">
    <property type="term" value="F:P-type divalent copper transporter activity"/>
    <property type="evidence" value="ECO:0007669"/>
    <property type="project" value="TreeGrafter"/>
</dbReference>
<keyword evidence="5" id="KW-0479">Metal-binding</keyword>
<evidence type="ECO:0000313" key="11">
    <source>
        <dbReference type="EMBL" id="EIM76621.1"/>
    </source>
</evidence>
<evidence type="ECO:0000256" key="4">
    <source>
        <dbReference type="ARBA" id="ARBA00022553"/>
    </source>
</evidence>
<evidence type="ECO:0000259" key="10">
    <source>
        <dbReference type="Pfam" id="PF00122"/>
    </source>
</evidence>
<dbReference type="Gene3D" id="2.70.150.10">
    <property type="entry name" value="Calcium-transporting ATPase, cytoplasmic transduction domain A"/>
    <property type="match status" value="1"/>
</dbReference>
<dbReference type="GO" id="GO:0005507">
    <property type="term" value="F:copper ion binding"/>
    <property type="evidence" value="ECO:0007669"/>
    <property type="project" value="TreeGrafter"/>
</dbReference>
<evidence type="ECO:0000256" key="1">
    <source>
        <dbReference type="ARBA" id="ARBA00004651"/>
    </source>
</evidence>
<keyword evidence="7" id="KW-1278">Translocase</keyword>
<keyword evidence="3" id="KW-1003">Cell membrane</keyword>
<keyword evidence="8" id="KW-0406">Ion transport</keyword>
<dbReference type="RefSeq" id="WP_009054773.1">
    <property type="nucleotide sequence ID" value="NZ_AJYA01000019.1"/>
</dbReference>
<dbReference type="EMBL" id="AJYA01000019">
    <property type="protein sequence ID" value="EIM76621.1"/>
    <property type="molecule type" value="Genomic_DNA"/>
</dbReference>
<evidence type="ECO:0000256" key="2">
    <source>
        <dbReference type="ARBA" id="ARBA00022448"/>
    </source>
</evidence>
<dbReference type="InterPro" id="IPR059000">
    <property type="entry name" value="ATPase_P-type_domA"/>
</dbReference>
<evidence type="ECO:0000256" key="7">
    <source>
        <dbReference type="ARBA" id="ARBA00022967"/>
    </source>
</evidence>
<keyword evidence="9" id="KW-1133">Transmembrane helix</keyword>
<comment type="caution">
    <text evidence="11">The sequence shown here is derived from an EMBL/GenBank/DDBJ whole genome shotgun (WGS) entry which is preliminary data.</text>
</comment>
<evidence type="ECO:0000256" key="3">
    <source>
        <dbReference type="ARBA" id="ARBA00022475"/>
    </source>
</evidence>
<dbReference type="GO" id="GO:0055070">
    <property type="term" value="P:copper ion homeostasis"/>
    <property type="evidence" value="ECO:0007669"/>
    <property type="project" value="TreeGrafter"/>
</dbReference>
<dbReference type="Pfam" id="PF00122">
    <property type="entry name" value="E1-E2_ATPase"/>
    <property type="match status" value="1"/>
</dbReference>